<dbReference type="AlphaFoldDB" id="M2ZY18"/>
<feature type="region of interest" description="Disordered" evidence="1">
    <location>
        <begin position="189"/>
        <end position="210"/>
    </location>
</feature>
<dbReference type="STRING" id="1223523.H340_25387"/>
<evidence type="ECO:0000256" key="1">
    <source>
        <dbReference type="SAM" id="MobiDB-lite"/>
    </source>
</evidence>
<name>M2ZY18_STRM1</name>
<dbReference type="eggNOG" id="COG0515">
    <property type="taxonomic scope" value="Bacteria"/>
</dbReference>
<organism evidence="2 3">
    <name type="scientific">Streptomyces mobaraensis (strain ATCC 29032 / DSM 40847 / JCM 4168 / NBRC 13819 / NCIMB 11159 / IPCR 16-22)</name>
    <dbReference type="NCBI Taxonomy" id="1223523"/>
    <lineage>
        <taxon>Bacteria</taxon>
        <taxon>Bacillati</taxon>
        <taxon>Actinomycetota</taxon>
        <taxon>Actinomycetes</taxon>
        <taxon>Kitasatosporales</taxon>
        <taxon>Streptomycetaceae</taxon>
        <taxon>Streptomyces</taxon>
    </lineage>
</organism>
<dbReference type="Proteomes" id="UP000011740">
    <property type="component" value="Unassembled WGS sequence"/>
</dbReference>
<evidence type="ECO:0000313" key="3">
    <source>
        <dbReference type="Proteomes" id="UP000011740"/>
    </source>
</evidence>
<comment type="caution">
    <text evidence="2">The sequence shown here is derived from an EMBL/GenBank/DDBJ whole genome shotgun (WGS) entry which is preliminary data.</text>
</comment>
<feature type="compositionally biased region" description="Basic residues" evidence="1">
    <location>
        <begin position="201"/>
        <end position="210"/>
    </location>
</feature>
<accession>M2ZY18</accession>
<protein>
    <recommendedName>
        <fullName evidence="4">Serine/threonine protein kinase</fullName>
    </recommendedName>
</protein>
<evidence type="ECO:0008006" key="4">
    <source>
        <dbReference type="Google" id="ProtNLM"/>
    </source>
</evidence>
<reference evidence="2 3" key="1">
    <citation type="journal article" date="2013" name="Genome Announc.">
        <title>Whole-Genome Shotgun Assembly and Analysis of the Genome of Streptomyces mobaraensis DSM 40847, a Strain for Industrial Production of Microbial Transglutaminase.</title>
        <authorList>
            <person name="Yang H."/>
            <person name="He T."/>
            <person name="Wu W."/>
            <person name="Zhu W."/>
            <person name="Lu B."/>
            <person name="Sun W."/>
        </authorList>
    </citation>
    <scope>NUCLEOTIDE SEQUENCE [LARGE SCALE GENOMIC DNA]</scope>
    <source>
        <strain evidence="2 3">DSM 40847</strain>
    </source>
</reference>
<sequence>MAGHPGHWSVTNLHAEDTYFVENMERGGEFVKVPPRRKDFPIPFELARLVLPVARRIGVVNVYGPEPSYLAAAAASDTASNWPRLDERSAYFRVLVALCEPQLRGYPPGAVPTTAEVIDRLRGGPRTPPMSRAAVNHHINYLATEKLQVTEWAGAADGKRSYWKREAVVAMALRSGLVDERHLGLLPQRLSCPQRPAPPRRPVRSPLPRR</sequence>
<proteinExistence type="predicted"/>
<gene>
    <name evidence="2" type="ORF">H340_25387</name>
</gene>
<evidence type="ECO:0000313" key="2">
    <source>
        <dbReference type="EMBL" id="EME97663.1"/>
    </source>
</evidence>
<dbReference type="EMBL" id="AORZ01000107">
    <property type="protein sequence ID" value="EME97663.1"/>
    <property type="molecule type" value="Genomic_DNA"/>
</dbReference>